<dbReference type="GO" id="GO:0003677">
    <property type="term" value="F:DNA binding"/>
    <property type="evidence" value="ECO:0007669"/>
    <property type="project" value="InterPro"/>
</dbReference>
<reference evidence="2 3" key="1">
    <citation type="journal article" date="2019" name="Microbiome">
        <title>Annotated bacterial chromosomes from frame-shift-corrected long-read metagenomic data.</title>
        <authorList>
            <person name="Arumugam K."/>
            <person name="Bagci C."/>
            <person name="Bessarab I."/>
            <person name="Beier S."/>
            <person name="Buchfink B."/>
            <person name="Gorska A."/>
            <person name="Qiu G."/>
            <person name="Huson D.H."/>
            <person name="Williams R.B.H."/>
        </authorList>
    </citation>
    <scope>NUCLEOTIDE SEQUENCE [LARGE SCALE GENOMIC DNA]</scope>
    <source>
        <strain evidence="2">SSA1</strain>
    </source>
</reference>
<dbReference type="InterPro" id="IPR002559">
    <property type="entry name" value="Transposase_11"/>
</dbReference>
<sequence>MGRGRGGLSTQIHAAVDVPDNPTGFHLTPGQARDLDGADVLLPQIAANTIIADKGYAADQRILKPLAEAGKIALILPSTTMLNHAMTTATSTRPAT</sequence>
<dbReference type="AlphaFoldDB" id="A0A7D5NGP2"/>
<dbReference type="EMBL" id="CP058708">
    <property type="protein sequence ID" value="QLH52511.1"/>
    <property type="molecule type" value="Genomic_DNA"/>
</dbReference>
<proteinExistence type="predicted"/>
<dbReference type="KEGG" id="acog:HWD57_09305"/>
<gene>
    <name evidence="2" type="ORF">HWD57_09305</name>
</gene>
<name>A0A7D5NGP2_9PROT</name>
<dbReference type="GO" id="GO:0004803">
    <property type="term" value="F:transposase activity"/>
    <property type="evidence" value="ECO:0007669"/>
    <property type="project" value="InterPro"/>
</dbReference>
<dbReference type="Pfam" id="PF01609">
    <property type="entry name" value="DDE_Tnp_1"/>
    <property type="match status" value="1"/>
</dbReference>
<evidence type="ECO:0000313" key="3">
    <source>
        <dbReference type="Proteomes" id="UP000509684"/>
    </source>
</evidence>
<organism evidence="2 3">
    <name type="scientific">Candidatus Accumulibacter cognatus</name>
    <dbReference type="NCBI Taxonomy" id="2954383"/>
    <lineage>
        <taxon>Bacteria</taxon>
        <taxon>Pseudomonadati</taxon>
        <taxon>Pseudomonadota</taxon>
        <taxon>Betaproteobacteria</taxon>
        <taxon>Candidatus Accumulibacter</taxon>
    </lineage>
</organism>
<dbReference type="GO" id="GO:0006313">
    <property type="term" value="P:DNA transposition"/>
    <property type="evidence" value="ECO:0007669"/>
    <property type="project" value="InterPro"/>
</dbReference>
<feature type="domain" description="Transposase IS4-like" evidence="1">
    <location>
        <begin position="5"/>
        <end position="77"/>
    </location>
</feature>
<dbReference type="Proteomes" id="UP000509684">
    <property type="component" value="Chromosome"/>
</dbReference>
<protein>
    <submittedName>
        <fullName evidence="2">Transposase</fullName>
    </submittedName>
</protein>
<evidence type="ECO:0000313" key="2">
    <source>
        <dbReference type="EMBL" id="QLH52511.1"/>
    </source>
</evidence>
<accession>A0A7D5NGP2</accession>
<evidence type="ECO:0000259" key="1">
    <source>
        <dbReference type="Pfam" id="PF01609"/>
    </source>
</evidence>